<sequence length="242" mass="27663">MYLKALINLKDAPLNMNVPQNDKAYTIHLAPHTLVKEALPQVTDFLWQNTFSLTLFIIIFIGRWIFRNQIERRYAIQDLIRHVSTIDKDIYILDLLNQIRITTAADRVLLHQFHNPGRSISGLKFLKMTCTHESLAPGISSIANLYRQVLISDHCYDLPTLVQHASTRSFMKTDANSTLLSFKQRAHLDIIGVRHLYQQLLLDEDSPIALISVHFIGEGGITMDTTQVNDIVNIVTYNLLIT</sequence>
<keyword evidence="1" id="KW-0472">Membrane</keyword>
<gene>
    <name evidence="2" type="ORF">MaMVDC_21</name>
</gene>
<dbReference type="GeneID" id="26643199"/>
<dbReference type="EMBL" id="KF356199">
    <property type="protein sequence ID" value="AGR48586.1"/>
    <property type="molecule type" value="Genomic_DNA"/>
</dbReference>
<dbReference type="RefSeq" id="YP_009217705.1">
    <property type="nucleotide sequence ID" value="NC_029002.1"/>
</dbReference>
<protein>
    <submittedName>
        <fullName evidence="2">Uncharacterized protein</fullName>
    </submittedName>
</protein>
<accession>A0A075BRZ6</accession>
<evidence type="ECO:0000313" key="2">
    <source>
        <dbReference type="EMBL" id="AGR48586.1"/>
    </source>
</evidence>
<dbReference type="Proteomes" id="UP000028567">
    <property type="component" value="Segment"/>
</dbReference>
<organism evidence="2 3">
    <name type="scientific">Microcystis phage MaMV-DC</name>
    <dbReference type="NCBI Taxonomy" id="1357715"/>
    <lineage>
        <taxon>Viruses</taxon>
        <taxon>Duplodnaviria</taxon>
        <taxon>Heunggongvirae</taxon>
        <taxon>Uroviricota</taxon>
        <taxon>Caudoviricetes</taxon>
        <taxon>Fukuivirus</taxon>
        <taxon>Fukuivirus MVDC</taxon>
    </lineage>
</organism>
<dbReference type="KEGG" id="vg:26643199"/>
<evidence type="ECO:0000256" key="1">
    <source>
        <dbReference type="SAM" id="Phobius"/>
    </source>
</evidence>
<proteinExistence type="predicted"/>
<evidence type="ECO:0000313" key="3">
    <source>
        <dbReference type="Proteomes" id="UP000028567"/>
    </source>
</evidence>
<keyword evidence="1" id="KW-0812">Transmembrane</keyword>
<keyword evidence="1" id="KW-1133">Transmembrane helix</keyword>
<reference evidence="2 3" key="1">
    <citation type="submission" date="2013-07" db="EMBL/GenBank/DDBJ databases">
        <title>Sequencing and analysis of the complete genome of Microcystis aeruginosa phage MaMV-DC.</title>
        <authorList>
            <person name="Ou T."/>
            <person name="Li S.H."/>
            <person name="Zhang Q.Y."/>
        </authorList>
    </citation>
    <scope>NUCLEOTIDE SEQUENCE [LARGE SCALE GENOMIC DNA]</scope>
</reference>
<name>A0A075BRZ6_9CAUD</name>
<feature type="transmembrane region" description="Helical" evidence="1">
    <location>
        <begin position="45"/>
        <end position="66"/>
    </location>
</feature>
<keyword evidence="3" id="KW-1185">Reference proteome</keyword>